<gene>
    <name evidence="6" type="ORF">SMUL_1569</name>
</gene>
<dbReference type="Proteomes" id="UP000019322">
    <property type="component" value="Chromosome"/>
</dbReference>
<reference evidence="6 7" key="1">
    <citation type="journal article" date="2014" name="Environ. Microbiol.">
        <title>Insights into organohalide respiration and the versatile catabolism of Sulfurospirillum multivorans gained from comparative genomics and physiological studies.</title>
        <authorList>
            <person name="Goris T."/>
            <person name="Schubert T."/>
            <person name="Gadkari J."/>
            <person name="Wubet T."/>
            <person name="Tarkka M."/>
            <person name="Buscot F."/>
            <person name="Adrian L."/>
            <person name="Diekert G."/>
        </authorList>
    </citation>
    <scope>NUCLEOTIDE SEQUENCE [LARGE SCALE GENOMIC DNA]</scope>
    <source>
        <strain evidence="7">DM 12446 / JCM 15788 / NBRC 109480</strain>
    </source>
</reference>
<evidence type="ECO:0000259" key="5">
    <source>
        <dbReference type="PROSITE" id="PS50977"/>
    </source>
</evidence>
<feature type="DNA-binding region" description="H-T-H motif" evidence="4">
    <location>
        <begin position="29"/>
        <end position="48"/>
    </location>
</feature>
<dbReference type="RefSeq" id="WP_025344703.1">
    <property type="nucleotide sequence ID" value="NZ_CP007201.1"/>
</dbReference>
<dbReference type="PRINTS" id="PR00455">
    <property type="entry name" value="HTHTETR"/>
</dbReference>
<dbReference type="AlphaFoldDB" id="A0AA86AM81"/>
<evidence type="ECO:0000313" key="7">
    <source>
        <dbReference type="Proteomes" id="UP000019322"/>
    </source>
</evidence>
<dbReference type="EMBL" id="CP007201">
    <property type="protein sequence ID" value="AHJ12829.1"/>
    <property type="molecule type" value="Genomic_DNA"/>
</dbReference>
<accession>A0AA86AM81</accession>
<dbReference type="Pfam" id="PF00440">
    <property type="entry name" value="TetR_N"/>
    <property type="match status" value="1"/>
</dbReference>
<evidence type="ECO:0000256" key="3">
    <source>
        <dbReference type="ARBA" id="ARBA00023163"/>
    </source>
</evidence>
<protein>
    <submittedName>
        <fullName evidence="6">TetR-like transcriptional regulator</fullName>
    </submittedName>
</protein>
<dbReference type="KEGG" id="smul:SMUL_1569"/>
<dbReference type="PANTHER" id="PTHR47506">
    <property type="entry name" value="TRANSCRIPTIONAL REGULATORY PROTEIN"/>
    <property type="match status" value="1"/>
</dbReference>
<dbReference type="PROSITE" id="PS50977">
    <property type="entry name" value="HTH_TETR_2"/>
    <property type="match status" value="1"/>
</dbReference>
<sequence>MARPVKYDLIKILDDAMELFWEKGFENVSIVDLILHTGINRSTMYSLFSDKEALFVKRSAELVSF</sequence>
<feature type="domain" description="HTH tetR-type" evidence="5">
    <location>
        <begin position="6"/>
        <end position="65"/>
    </location>
</feature>
<name>A0AA86AM81_SULMK</name>
<dbReference type="PANTHER" id="PTHR47506:SF1">
    <property type="entry name" value="HTH-TYPE TRANSCRIPTIONAL REGULATOR YJDC"/>
    <property type="match status" value="1"/>
</dbReference>
<keyword evidence="2 4" id="KW-0238">DNA-binding</keyword>
<keyword evidence="3" id="KW-0804">Transcription</keyword>
<dbReference type="InterPro" id="IPR001647">
    <property type="entry name" value="HTH_TetR"/>
</dbReference>
<dbReference type="SUPFAM" id="SSF46689">
    <property type="entry name" value="Homeodomain-like"/>
    <property type="match status" value="1"/>
</dbReference>
<organism evidence="6 7">
    <name type="scientific">Sulfurospirillum multivorans (strain DM 12446 / JCM 15788 / NBRC 109480)</name>
    <dbReference type="NCBI Taxonomy" id="1150621"/>
    <lineage>
        <taxon>Bacteria</taxon>
        <taxon>Pseudomonadati</taxon>
        <taxon>Campylobacterota</taxon>
        <taxon>Epsilonproteobacteria</taxon>
        <taxon>Campylobacterales</taxon>
        <taxon>Sulfurospirillaceae</taxon>
        <taxon>Sulfurospirillum</taxon>
    </lineage>
</organism>
<evidence type="ECO:0000256" key="2">
    <source>
        <dbReference type="ARBA" id="ARBA00023125"/>
    </source>
</evidence>
<evidence type="ECO:0000313" key="6">
    <source>
        <dbReference type="EMBL" id="AHJ12829.1"/>
    </source>
</evidence>
<proteinExistence type="predicted"/>
<dbReference type="Gene3D" id="1.10.10.60">
    <property type="entry name" value="Homeodomain-like"/>
    <property type="match status" value="1"/>
</dbReference>
<dbReference type="InterPro" id="IPR009057">
    <property type="entry name" value="Homeodomain-like_sf"/>
</dbReference>
<keyword evidence="1" id="KW-0805">Transcription regulation</keyword>
<evidence type="ECO:0000256" key="1">
    <source>
        <dbReference type="ARBA" id="ARBA00023015"/>
    </source>
</evidence>
<dbReference type="GO" id="GO:0003677">
    <property type="term" value="F:DNA binding"/>
    <property type="evidence" value="ECO:0007669"/>
    <property type="project" value="UniProtKB-UniRule"/>
</dbReference>
<evidence type="ECO:0000256" key="4">
    <source>
        <dbReference type="PROSITE-ProRule" id="PRU00335"/>
    </source>
</evidence>